<evidence type="ECO:0000256" key="3">
    <source>
        <dbReference type="ARBA" id="ARBA00022741"/>
    </source>
</evidence>
<dbReference type="Gene3D" id="3.40.50.12780">
    <property type="entry name" value="N-terminal domain of ligase-like"/>
    <property type="match status" value="1"/>
</dbReference>
<dbReference type="PANTHER" id="PTHR43201">
    <property type="entry name" value="ACYL-COA SYNTHETASE"/>
    <property type="match status" value="1"/>
</dbReference>
<comment type="catalytic activity">
    <reaction evidence="5">
        <text>2-succinylbenzoate + ATP + CoA = 2-succinylbenzoyl-CoA + AMP + diphosphate</text>
        <dbReference type="Rhea" id="RHEA:17009"/>
        <dbReference type="ChEBI" id="CHEBI:18325"/>
        <dbReference type="ChEBI" id="CHEBI:30616"/>
        <dbReference type="ChEBI" id="CHEBI:33019"/>
        <dbReference type="ChEBI" id="CHEBI:57287"/>
        <dbReference type="ChEBI" id="CHEBI:57364"/>
        <dbReference type="ChEBI" id="CHEBI:456215"/>
        <dbReference type="EC" id="6.2.1.26"/>
    </reaction>
</comment>
<comment type="pathway">
    <text evidence="5">Quinol/quinone metabolism; menaquinone biosynthesis.</text>
</comment>
<dbReference type="InterPro" id="IPR042099">
    <property type="entry name" value="ANL_N_sf"/>
</dbReference>
<accession>A0A385YTU2</accession>
<keyword evidence="4 5" id="KW-0067">ATP-binding</keyword>
<dbReference type="HAMAP" id="MF_00731">
    <property type="entry name" value="MenE"/>
    <property type="match status" value="1"/>
</dbReference>
<keyword evidence="2 5" id="KW-0436">Ligase</keyword>
<dbReference type="InterPro" id="IPR000873">
    <property type="entry name" value="AMP-dep_synth/lig_dom"/>
</dbReference>
<dbReference type="UniPathway" id="UPA00079"/>
<dbReference type="Gene3D" id="3.30.300.30">
    <property type="match status" value="1"/>
</dbReference>
<keyword evidence="9" id="KW-1185">Reference proteome</keyword>
<feature type="domain" description="AMP-dependent synthetase/ligase" evidence="6">
    <location>
        <begin position="8"/>
        <end position="343"/>
    </location>
</feature>
<dbReference type="KEGG" id="paek:D3873_08440"/>
<dbReference type="RefSeq" id="WP_119883657.1">
    <property type="nucleotide sequence ID" value="NZ_CP032418.1"/>
</dbReference>
<dbReference type="NCBIfam" id="NF002966">
    <property type="entry name" value="PRK03640.1"/>
    <property type="match status" value="1"/>
</dbReference>
<dbReference type="AlphaFoldDB" id="A0A385YTU2"/>
<evidence type="ECO:0000259" key="7">
    <source>
        <dbReference type="Pfam" id="PF13193"/>
    </source>
</evidence>
<protein>
    <recommendedName>
        <fullName evidence="5">2-succinylbenzoate--CoA ligase</fullName>
        <ecNumber evidence="5">6.2.1.26</ecNumber>
    </recommendedName>
    <alternativeName>
        <fullName evidence="5">o-succinylbenzoyl-CoA synthetase</fullName>
        <shortName evidence="5">OSB-CoA synthetase</shortName>
    </alternativeName>
</protein>
<dbReference type="GO" id="GO:0008756">
    <property type="term" value="F:o-succinylbenzoate-CoA ligase activity"/>
    <property type="evidence" value="ECO:0007669"/>
    <property type="project" value="UniProtKB-UniRule"/>
</dbReference>
<dbReference type="InterPro" id="IPR045851">
    <property type="entry name" value="AMP-bd_C_sf"/>
</dbReference>
<comment type="function">
    <text evidence="5">Converts 2-succinylbenzoate (OSB) to 2-succinylbenzoyl-CoA (OSB-CoA).</text>
</comment>
<evidence type="ECO:0000256" key="1">
    <source>
        <dbReference type="ARBA" id="ARBA00022428"/>
    </source>
</evidence>
<evidence type="ECO:0000256" key="4">
    <source>
        <dbReference type="ARBA" id="ARBA00022840"/>
    </source>
</evidence>
<dbReference type="GO" id="GO:0006631">
    <property type="term" value="P:fatty acid metabolic process"/>
    <property type="evidence" value="ECO:0007669"/>
    <property type="project" value="TreeGrafter"/>
</dbReference>
<dbReference type="GO" id="GO:0005524">
    <property type="term" value="F:ATP binding"/>
    <property type="evidence" value="ECO:0007669"/>
    <property type="project" value="UniProtKB-KW"/>
</dbReference>
<dbReference type="NCBIfam" id="TIGR01923">
    <property type="entry name" value="menE"/>
    <property type="match status" value="1"/>
</dbReference>
<dbReference type="FunFam" id="3.30.300.30:FF:000008">
    <property type="entry name" value="2,3-dihydroxybenzoate-AMP ligase"/>
    <property type="match status" value="1"/>
</dbReference>
<dbReference type="GO" id="GO:0009234">
    <property type="term" value="P:menaquinone biosynthetic process"/>
    <property type="evidence" value="ECO:0007669"/>
    <property type="project" value="UniProtKB-UniRule"/>
</dbReference>
<dbReference type="UniPathway" id="UPA01057">
    <property type="reaction ID" value="UER00166"/>
</dbReference>
<comment type="pathway">
    <text evidence="5">Quinol/quinone metabolism; 1,4-dihydroxy-2-naphthoate biosynthesis; 1,4-dihydroxy-2-naphthoate from chorismate: step 5/7.</text>
</comment>
<dbReference type="Pfam" id="PF00501">
    <property type="entry name" value="AMP-binding"/>
    <property type="match status" value="1"/>
</dbReference>
<keyword evidence="1 5" id="KW-0474">Menaquinone biosynthesis</keyword>
<dbReference type="InterPro" id="IPR010192">
    <property type="entry name" value="MenE"/>
</dbReference>
<dbReference type="PANTHER" id="PTHR43201:SF5">
    <property type="entry name" value="MEDIUM-CHAIN ACYL-COA LIGASE ACSF2, MITOCHONDRIAL"/>
    <property type="match status" value="1"/>
</dbReference>
<evidence type="ECO:0000259" key="6">
    <source>
        <dbReference type="Pfam" id="PF00501"/>
    </source>
</evidence>
<dbReference type="OrthoDB" id="9762242at2"/>
<evidence type="ECO:0000313" key="8">
    <source>
        <dbReference type="EMBL" id="AYC29921.1"/>
    </source>
</evidence>
<evidence type="ECO:0000256" key="5">
    <source>
        <dbReference type="HAMAP-Rule" id="MF_00731"/>
    </source>
</evidence>
<proteinExistence type="inferred from homology"/>
<dbReference type="SUPFAM" id="SSF56801">
    <property type="entry name" value="Acetyl-CoA synthetase-like"/>
    <property type="match status" value="1"/>
</dbReference>
<sequence>MYPNFLLKQAKLHPSGRALSFQQKEWTFEQLKEESLHFARKLKALDLSNKDRVAILSSSSDRLVIGIHALWQLGCEIVLLNERLTAAELQYQYVDSEATILLTSTEYKKTLSVPSIYTWEEIDQKEEIHFTMEPYWDDSRTLSIMYTSGTTGSPKGVRQTVRNHATNALSSNAQLGIQESESWLCSMPIYHISGLSILIRSVLLGLEVRLYDKFQLKEIVGDITSGRVTRMSVVSTTLQRIVHYMEENSLVPSSNFRGMLAGGGPIPKDYLERSTMLQLPVVQTYGMTETCSQTATLESKDAIRKIGSAGKALLLADIRIEGATKSGEPGEICITGDHVTNGYIGKYATIPSQQDGWLHTGDIGYLDEEGFLYVLDRRSDLIISGGENIYPAEVESVLLSYPGILDAGVIGIPHEKWGEVPKAFLVVAHSVELNEIETFCKSTLASYKIPKEWSIVNELPRNGAGKLLRRELRT</sequence>
<dbReference type="EMBL" id="CP032418">
    <property type="protein sequence ID" value="AYC29921.1"/>
    <property type="molecule type" value="Genomic_DNA"/>
</dbReference>
<dbReference type="GO" id="GO:0031956">
    <property type="term" value="F:medium-chain fatty acid-CoA ligase activity"/>
    <property type="evidence" value="ECO:0007669"/>
    <property type="project" value="TreeGrafter"/>
</dbReference>
<feature type="domain" description="AMP-binding enzyme C-terminal" evidence="7">
    <location>
        <begin position="393"/>
        <end position="466"/>
    </location>
</feature>
<evidence type="ECO:0000256" key="2">
    <source>
        <dbReference type="ARBA" id="ARBA00022598"/>
    </source>
</evidence>
<gene>
    <name evidence="5 8" type="primary">menE</name>
    <name evidence="8" type="ORF">D3873_08440</name>
</gene>
<dbReference type="PROSITE" id="PS00455">
    <property type="entry name" value="AMP_BINDING"/>
    <property type="match status" value="1"/>
</dbReference>
<dbReference type="EC" id="6.2.1.26" evidence="5"/>
<dbReference type="Pfam" id="PF13193">
    <property type="entry name" value="AMP-binding_C"/>
    <property type="match status" value="1"/>
</dbReference>
<dbReference type="InterPro" id="IPR020845">
    <property type="entry name" value="AMP-binding_CS"/>
</dbReference>
<evidence type="ECO:0000313" key="9">
    <source>
        <dbReference type="Proteomes" id="UP000265725"/>
    </source>
</evidence>
<dbReference type="InterPro" id="IPR025110">
    <property type="entry name" value="AMP-bd_C"/>
</dbReference>
<comment type="similarity">
    <text evidence="5">Belongs to the ATP-dependent AMP-binding enzyme family. MenE subfamily.</text>
</comment>
<dbReference type="Proteomes" id="UP000265725">
    <property type="component" value="Chromosome"/>
</dbReference>
<reference evidence="9" key="1">
    <citation type="submission" date="2018-09" db="EMBL/GenBank/DDBJ databases">
        <authorList>
            <person name="Zhu H."/>
        </authorList>
    </citation>
    <scope>NUCLEOTIDE SEQUENCE [LARGE SCALE GENOMIC DNA]</scope>
    <source>
        <strain evidence="9">K2R23-3</strain>
    </source>
</reference>
<name>A0A385YTU2_9BACL</name>
<keyword evidence="3 5" id="KW-0547">Nucleotide-binding</keyword>
<organism evidence="8 9">
    <name type="scientific">Paenisporosarcina cavernae</name>
    <dbReference type="NCBI Taxonomy" id="2320858"/>
    <lineage>
        <taxon>Bacteria</taxon>
        <taxon>Bacillati</taxon>
        <taxon>Bacillota</taxon>
        <taxon>Bacilli</taxon>
        <taxon>Bacillales</taxon>
        <taxon>Caryophanaceae</taxon>
        <taxon>Paenisporosarcina</taxon>
    </lineage>
</organism>